<keyword evidence="5" id="KW-0812">Transmembrane</keyword>
<dbReference type="EC" id="2.7.7.65" evidence="3"/>
<dbReference type="Pfam" id="PF00990">
    <property type="entry name" value="GGDEF"/>
    <property type="match status" value="1"/>
</dbReference>
<evidence type="ECO:0000256" key="5">
    <source>
        <dbReference type="SAM" id="Phobius"/>
    </source>
</evidence>
<dbReference type="InterPro" id="IPR000160">
    <property type="entry name" value="GGDEF_dom"/>
</dbReference>
<protein>
    <recommendedName>
        <fullName evidence="3">diguanylate cyclase</fullName>
        <ecNumber evidence="3">2.7.7.65</ecNumber>
    </recommendedName>
</protein>
<gene>
    <name evidence="7" type="ORF">TUM18999_48130</name>
    <name evidence="8" type="ORF">TUM20286_03950</name>
</gene>
<evidence type="ECO:0000256" key="3">
    <source>
        <dbReference type="ARBA" id="ARBA00012528"/>
    </source>
</evidence>
<proteinExistence type="predicted"/>
<dbReference type="GO" id="GO:0052621">
    <property type="term" value="F:diguanylate cyclase activity"/>
    <property type="evidence" value="ECO:0007669"/>
    <property type="project" value="UniProtKB-EC"/>
</dbReference>
<evidence type="ECO:0000313" key="7">
    <source>
        <dbReference type="EMBL" id="BCG26622.1"/>
    </source>
</evidence>
<feature type="domain" description="GGDEF" evidence="6">
    <location>
        <begin position="227"/>
        <end position="356"/>
    </location>
</feature>
<reference evidence="7 9" key="1">
    <citation type="submission" date="2020-05" db="EMBL/GenBank/DDBJ databases">
        <title>Characterization of novel class B3 metallo-beta-lactamase from novel Pseudomonas species.</title>
        <authorList>
            <person name="Yamada K."/>
            <person name="Aoki K."/>
            <person name="Ishii Y."/>
        </authorList>
    </citation>
    <scope>NUCLEOTIDE SEQUENCE [LARGE SCALE GENOMIC DNA]</scope>
    <source>
        <strain evidence="7 9">TUM18999</strain>
        <strain evidence="8 10">TUM20286</strain>
    </source>
</reference>
<dbReference type="FunFam" id="3.30.70.270:FF:000001">
    <property type="entry name" value="Diguanylate cyclase domain protein"/>
    <property type="match status" value="1"/>
</dbReference>
<feature type="transmembrane region" description="Helical" evidence="5">
    <location>
        <begin position="43"/>
        <end position="62"/>
    </location>
</feature>
<dbReference type="RefSeq" id="WP_173175951.1">
    <property type="nucleotide sequence ID" value="NZ_AP023189.1"/>
</dbReference>
<keyword evidence="5" id="KW-1133">Transmembrane helix</keyword>
<dbReference type="AlphaFoldDB" id="A0A6J4EA50"/>
<evidence type="ECO:0000256" key="2">
    <source>
        <dbReference type="ARBA" id="ARBA00004533"/>
    </source>
</evidence>
<dbReference type="EMBL" id="AP023189">
    <property type="protein sequence ID" value="BCG26622.1"/>
    <property type="molecule type" value="Genomic_DNA"/>
</dbReference>
<dbReference type="CDD" id="cd01949">
    <property type="entry name" value="GGDEF"/>
    <property type="match status" value="1"/>
</dbReference>
<dbReference type="SMART" id="SM00267">
    <property type="entry name" value="GGDEF"/>
    <property type="match status" value="1"/>
</dbReference>
<evidence type="ECO:0000256" key="4">
    <source>
        <dbReference type="ARBA" id="ARBA00034247"/>
    </source>
</evidence>
<keyword evidence="10" id="KW-1185">Reference proteome</keyword>
<evidence type="ECO:0000313" key="9">
    <source>
        <dbReference type="Proteomes" id="UP000509383"/>
    </source>
</evidence>
<dbReference type="GO" id="GO:0005886">
    <property type="term" value="C:plasma membrane"/>
    <property type="evidence" value="ECO:0007669"/>
    <property type="project" value="UniProtKB-SubCell"/>
</dbReference>
<dbReference type="InterPro" id="IPR029787">
    <property type="entry name" value="Nucleotide_cyclase"/>
</dbReference>
<dbReference type="InterPro" id="IPR050469">
    <property type="entry name" value="Diguanylate_Cyclase"/>
</dbReference>
<organism evidence="7 9">
    <name type="scientific">Pseudomonas tohonis</name>
    <dbReference type="NCBI Taxonomy" id="2725477"/>
    <lineage>
        <taxon>Bacteria</taxon>
        <taxon>Pseudomonadati</taxon>
        <taxon>Pseudomonadota</taxon>
        <taxon>Gammaproteobacteria</taxon>
        <taxon>Pseudomonadales</taxon>
        <taxon>Pseudomonadaceae</taxon>
        <taxon>Pseudomonas</taxon>
    </lineage>
</organism>
<comment type="catalytic activity">
    <reaction evidence="4">
        <text>2 GTP = 3',3'-c-di-GMP + 2 diphosphate</text>
        <dbReference type="Rhea" id="RHEA:24898"/>
        <dbReference type="ChEBI" id="CHEBI:33019"/>
        <dbReference type="ChEBI" id="CHEBI:37565"/>
        <dbReference type="ChEBI" id="CHEBI:58805"/>
        <dbReference type="EC" id="2.7.7.65"/>
    </reaction>
</comment>
<evidence type="ECO:0000256" key="1">
    <source>
        <dbReference type="ARBA" id="ARBA00001946"/>
    </source>
</evidence>
<dbReference type="SUPFAM" id="SSF55073">
    <property type="entry name" value="Nucleotide cyclase"/>
    <property type="match status" value="1"/>
</dbReference>
<sequence>MQPSRHQLLRLRRVSLASGASLLFLLLCWSAHAAGYLGLSLGGMLLLTGLVGLSCLAFLALVRSNLNLRFHDPSLTLPLMSWAICVIFATAYHAGELRLLFLMTVLLVLMFGTFRLQLRGFLLVILLTAVCYALLISSLVAAGRELDLHSEAIQAVEFFVLLTGVGLLSLEMNGLRRSLVQRNNDLRVALESIQKLAITDELTGLYNRRFTKDILTQQKALADRGDYGFVLCLVDLDYFKNVNDRYGHGCGDAVLRQLSKMLQDSVRDVDFVARLGGEEFLLVLSRTNEAGAEVMLERLQAKVRAAHWDQCPGLKLTLSLGVSAYRPGESWEDSLLRVDMALYEAKHSGRDQLAVL</sequence>
<comment type="cofactor">
    <cofactor evidence="1">
        <name>Mg(2+)</name>
        <dbReference type="ChEBI" id="CHEBI:18420"/>
    </cofactor>
</comment>
<feature type="transmembrane region" description="Helical" evidence="5">
    <location>
        <begin position="121"/>
        <end position="140"/>
    </location>
</feature>
<evidence type="ECO:0000259" key="6">
    <source>
        <dbReference type="PROSITE" id="PS50887"/>
    </source>
</evidence>
<feature type="transmembrane region" description="Helical" evidence="5">
    <location>
        <begin position="74"/>
        <end position="91"/>
    </location>
</feature>
<evidence type="ECO:0000313" key="10">
    <source>
        <dbReference type="Proteomes" id="UP001054892"/>
    </source>
</evidence>
<dbReference type="EMBL" id="BQKM01000001">
    <property type="protein sequence ID" value="GJN50643.1"/>
    <property type="molecule type" value="Genomic_DNA"/>
</dbReference>
<dbReference type="InterPro" id="IPR043128">
    <property type="entry name" value="Rev_trsase/Diguanyl_cyclase"/>
</dbReference>
<dbReference type="NCBIfam" id="TIGR00254">
    <property type="entry name" value="GGDEF"/>
    <property type="match status" value="1"/>
</dbReference>
<keyword evidence="5" id="KW-0472">Membrane</keyword>
<comment type="subcellular location">
    <subcellularLocation>
        <location evidence="2">Cell inner membrane</location>
    </subcellularLocation>
</comment>
<feature type="transmembrane region" description="Helical" evidence="5">
    <location>
        <begin position="97"/>
        <end position="114"/>
    </location>
</feature>
<dbReference type="Gene3D" id="3.30.70.270">
    <property type="match status" value="1"/>
</dbReference>
<accession>A0A6J4EA50</accession>
<dbReference type="PANTHER" id="PTHR45138:SF9">
    <property type="entry name" value="DIGUANYLATE CYCLASE DGCM-RELATED"/>
    <property type="match status" value="1"/>
</dbReference>
<dbReference type="Proteomes" id="UP001054892">
    <property type="component" value="Unassembled WGS sequence"/>
</dbReference>
<feature type="transmembrane region" description="Helical" evidence="5">
    <location>
        <begin position="152"/>
        <end position="170"/>
    </location>
</feature>
<dbReference type="Proteomes" id="UP000509383">
    <property type="component" value="Chromosome"/>
</dbReference>
<dbReference type="PROSITE" id="PS50887">
    <property type="entry name" value="GGDEF"/>
    <property type="match status" value="1"/>
</dbReference>
<dbReference type="KEGG" id="ptw:TUM18999_48130"/>
<dbReference type="PANTHER" id="PTHR45138">
    <property type="entry name" value="REGULATORY COMPONENTS OF SENSORY TRANSDUCTION SYSTEM"/>
    <property type="match status" value="1"/>
</dbReference>
<name>A0A6J4EA50_9PSED</name>
<evidence type="ECO:0000313" key="8">
    <source>
        <dbReference type="EMBL" id="GJN50643.1"/>
    </source>
</evidence>